<dbReference type="Gene3D" id="2.130.10.10">
    <property type="entry name" value="YVTN repeat-like/Quinoprotein amine dehydrogenase"/>
    <property type="match status" value="3"/>
</dbReference>
<evidence type="ECO:0000256" key="7">
    <source>
        <dbReference type="ARBA" id="ARBA00022892"/>
    </source>
</evidence>
<dbReference type="InterPro" id="IPR001680">
    <property type="entry name" value="WD40_rpt"/>
</dbReference>
<dbReference type="PANTHER" id="PTHR23284">
    <property type="entry name" value="PROLACTIN REGULATORY ELEMENT BINDING PROTEIN"/>
    <property type="match status" value="1"/>
</dbReference>
<dbReference type="Proteomes" id="UP000664859">
    <property type="component" value="Unassembled WGS sequence"/>
</dbReference>
<feature type="repeat" description="WD" evidence="11">
    <location>
        <begin position="348"/>
        <end position="382"/>
    </location>
</feature>
<keyword evidence="9 13" id="KW-1133">Transmembrane helix</keyword>
<evidence type="ECO:0000256" key="5">
    <source>
        <dbReference type="ARBA" id="ARBA00022737"/>
    </source>
</evidence>
<dbReference type="InterPro" id="IPR036322">
    <property type="entry name" value="WD40_repeat_dom_sf"/>
</dbReference>
<keyword evidence="2" id="KW-0813">Transport</keyword>
<evidence type="ECO:0000256" key="2">
    <source>
        <dbReference type="ARBA" id="ARBA00022448"/>
    </source>
</evidence>
<dbReference type="PROSITE" id="PS50082">
    <property type="entry name" value="WD_REPEATS_2"/>
    <property type="match status" value="2"/>
</dbReference>
<keyword evidence="7" id="KW-0931">ER-Golgi transport</keyword>
<feature type="region of interest" description="Disordered" evidence="12">
    <location>
        <begin position="250"/>
        <end position="315"/>
    </location>
</feature>
<evidence type="ECO:0000256" key="12">
    <source>
        <dbReference type="SAM" id="MobiDB-lite"/>
    </source>
</evidence>
<dbReference type="PANTHER" id="PTHR23284:SF0">
    <property type="entry name" value="PROLACTIN REGULATORY ELEMENT-BINDING PROTEIN"/>
    <property type="match status" value="1"/>
</dbReference>
<evidence type="ECO:0000256" key="1">
    <source>
        <dbReference type="ARBA" id="ARBA00004389"/>
    </source>
</evidence>
<dbReference type="SMART" id="SM00320">
    <property type="entry name" value="WD40"/>
    <property type="match status" value="3"/>
</dbReference>
<dbReference type="Pfam" id="PF00400">
    <property type="entry name" value="WD40"/>
    <property type="match status" value="2"/>
</dbReference>
<keyword evidence="4 13" id="KW-0812">Transmembrane</keyword>
<accession>A0A836CNG1</accession>
<dbReference type="GO" id="GO:0005085">
    <property type="term" value="F:guanyl-nucleotide exchange factor activity"/>
    <property type="evidence" value="ECO:0007669"/>
    <property type="project" value="InterPro"/>
</dbReference>
<dbReference type="InterPro" id="IPR015943">
    <property type="entry name" value="WD40/YVTN_repeat-like_dom_sf"/>
</dbReference>
<dbReference type="OrthoDB" id="71156at2759"/>
<reference evidence="14" key="1">
    <citation type="submission" date="2021-02" db="EMBL/GenBank/DDBJ databases">
        <title>First Annotated Genome of the Yellow-green Alga Tribonema minus.</title>
        <authorList>
            <person name="Mahan K.M."/>
        </authorList>
    </citation>
    <scope>NUCLEOTIDE SEQUENCE</scope>
    <source>
        <strain evidence="14">UTEX B ZZ1240</strain>
    </source>
</reference>
<organism evidence="14 15">
    <name type="scientific">Tribonema minus</name>
    <dbReference type="NCBI Taxonomy" id="303371"/>
    <lineage>
        <taxon>Eukaryota</taxon>
        <taxon>Sar</taxon>
        <taxon>Stramenopiles</taxon>
        <taxon>Ochrophyta</taxon>
        <taxon>PX clade</taxon>
        <taxon>Xanthophyceae</taxon>
        <taxon>Tribonematales</taxon>
        <taxon>Tribonemataceae</taxon>
        <taxon>Tribonema</taxon>
    </lineage>
</organism>
<evidence type="ECO:0000256" key="10">
    <source>
        <dbReference type="ARBA" id="ARBA00023136"/>
    </source>
</evidence>
<dbReference type="InterPro" id="IPR045260">
    <property type="entry name" value="Sec12-like"/>
</dbReference>
<evidence type="ECO:0000313" key="14">
    <source>
        <dbReference type="EMBL" id="KAG5193000.1"/>
    </source>
</evidence>
<gene>
    <name evidence="14" type="ORF">JKP88DRAFT_260862</name>
</gene>
<proteinExistence type="predicted"/>
<keyword evidence="15" id="KW-1185">Reference proteome</keyword>
<comment type="subcellular location">
    <subcellularLocation>
        <location evidence="1">Endoplasmic reticulum membrane</location>
        <topology evidence="1">Single-pass membrane protein</topology>
    </subcellularLocation>
</comment>
<name>A0A836CNG1_9STRA</name>
<evidence type="ECO:0000256" key="9">
    <source>
        <dbReference type="ARBA" id="ARBA00022989"/>
    </source>
</evidence>
<keyword evidence="6" id="KW-0256">Endoplasmic reticulum</keyword>
<dbReference type="GO" id="GO:0003400">
    <property type="term" value="P:regulation of COPII vesicle coating"/>
    <property type="evidence" value="ECO:0007669"/>
    <property type="project" value="TreeGrafter"/>
</dbReference>
<evidence type="ECO:0000256" key="13">
    <source>
        <dbReference type="SAM" id="Phobius"/>
    </source>
</evidence>
<dbReference type="AlphaFoldDB" id="A0A836CNG1"/>
<dbReference type="GO" id="GO:0005789">
    <property type="term" value="C:endoplasmic reticulum membrane"/>
    <property type="evidence" value="ECO:0007669"/>
    <property type="project" value="UniProtKB-SubCell"/>
</dbReference>
<sequence>MLQPIPVNYPAYAVTWYKATVLQQRSPESTDSHGTPPPEKPPKQTAAILVGGGGGKGKTGVVNRITAVFVNSLDGSGPDVDFLHETDTHDVPVALAVEASSRLLAAAINHEVIMYAIKPDGLVKLACLAVNMQQQGACVNSVAFAPAGQADGDSGGGGDAALLLATGGDDGVVRVWRLIISEERIQPPSHAAARITSQWTPRHHLWTVAVFEKHAAAAPNFNFNLPLCCALQHCRRRAASPPQHLAQACAAHPVQEPAQQEDTSAMTQEQLREKAKADRGKARTPQYPSREANTSTSAKSTPCAVLSSAADAPPLPPRAMQAERWLRAEQVAPLQAERWLRVEQVAQLQGHAREVCCVRWHPDADSGLLASASKDGTCRVWSWLSPGAPLQVLQAVSGLPPGLAPAQARMECRSCAFCPSGESLYTVQHVVRQAPYLTRWALQQGAQGGLACVPMRAVKAADAPVGHMALRPDGKRLAVGDNAGRMLQPDGKRLAVGDNAGRVTLFDAPALIRMRSYAAHDLPLVSLAFADGAIASKLAGYDLVCGSPDNIRVTLLQSQGGSLHILREVIKVASRWLLWLLARLYILLKFACLVAMLAVLILLALDHFGYKQSRTLL</sequence>
<evidence type="ECO:0000313" key="15">
    <source>
        <dbReference type="Proteomes" id="UP000664859"/>
    </source>
</evidence>
<feature type="repeat" description="WD" evidence="11">
    <location>
        <begin position="163"/>
        <end position="178"/>
    </location>
</feature>
<feature type="transmembrane region" description="Helical" evidence="13">
    <location>
        <begin position="576"/>
        <end position="605"/>
    </location>
</feature>
<dbReference type="PROSITE" id="PS50294">
    <property type="entry name" value="WD_REPEATS_REGION"/>
    <property type="match status" value="1"/>
</dbReference>
<evidence type="ECO:0000256" key="11">
    <source>
        <dbReference type="PROSITE-ProRule" id="PRU00221"/>
    </source>
</evidence>
<feature type="compositionally biased region" description="Polar residues" evidence="12">
    <location>
        <begin position="257"/>
        <end position="269"/>
    </location>
</feature>
<feature type="compositionally biased region" description="Polar residues" evidence="12">
    <location>
        <begin position="291"/>
        <end position="300"/>
    </location>
</feature>
<dbReference type="GO" id="GO:0006888">
    <property type="term" value="P:endoplasmic reticulum to Golgi vesicle-mediated transport"/>
    <property type="evidence" value="ECO:0007669"/>
    <property type="project" value="TreeGrafter"/>
</dbReference>
<feature type="compositionally biased region" description="Basic and acidic residues" evidence="12">
    <location>
        <begin position="270"/>
        <end position="281"/>
    </location>
</feature>
<comment type="caution">
    <text evidence="14">The sequence shown here is derived from an EMBL/GenBank/DDBJ whole genome shotgun (WGS) entry which is preliminary data.</text>
</comment>
<evidence type="ECO:0000256" key="8">
    <source>
        <dbReference type="ARBA" id="ARBA00022927"/>
    </source>
</evidence>
<evidence type="ECO:0000256" key="4">
    <source>
        <dbReference type="ARBA" id="ARBA00022692"/>
    </source>
</evidence>
<dbReference type="SUPFAM" id="SSF50978">
    <property type="entry name" value="WD40 repeat-like"/>
    <property type="match status" value="1"/>
</dbReference>
<keyword evidence="5" id="KW-0677">Repeat</keyword>
<dbReference type="GO" id="GO:0015031">
    <property type="term" value="P:protein transport"/>
    <property type="evidence" value="ECO:0007669"/>
    <property type="project" value="UniProtKB-KW"/>
</dbReference>
<keyword evidence="10 13" id="KW-0472">Membrane</keyword>
<keyword evidence="8" id="KW-0653">Protein transport</keyword>
<feature type="compositionally biased region" description="Polar residues" evidence="12">
    <location>
        <begin position="24"/>
        <end position="33"/>
    </location>
</feature>
<evidence type="ECO:0000256" key="3">
    <source>
        <dbReference type="ARBA" id="ARBA00022574"/>
    </source>
</evidence>
<feature type="region of interest" description="Disordered" evidence="12">
    <location>
        <begin position="24"/>
        <end position="45"/>
    </location>
</feature>
<keyword evidence="3 11" id="KW-0853">WD repeat</keyword>
<protein>
    <submittedName>
        <fullName evidence="14">WD40-repeat-containing domain protein</fullName>
    </submittedName>
</protein>
<evidence type="ECO:0000256" key="6">
    <source>
        <dbReference type="ARBA" id="ARBA00022824"/>
    </source>
</evidence>
<dbReference type="EMBL" id="JAFCMP010000001">
    <property type="protein sequence ID" value="KAG5193000.1"/>
    <property type="molecule type" value="Genomic_DNA"/>
</dbReference>